<proteinExistence type="predicted"/>
<protein>
    <submittedName>
        <fullName evidence="2">Uncharacterized protein</fullName>
    </submittedName>
</protein>
<dbReference type="PATRIC" id="fig|1299326.3.peg.5444"/>
<reference evidence="2 3" key="1">
    <citation type="submission" date="2013-12" db="EMBL/GenBank/DDBJ databases">
        <authorList>
            <person name="Brown-Elliot B."/>
            <person name="Wallace R."/>
            <person name="Lenaerts A."/>
            <person name="Ordway D."/>
            <person name="DeGroote M.A."/>
            <person name="Parker T."/>
            <person name="Sizemore C."/>
            <person name="Tallon L.J."/>
            <person name="Sadzewicz L.K."/>
            <person name="Sengamalay N."/>
            <person name="Fraser C.M."/>
            <person name="Hine E."/>
            <person name="Shefchek K.A."/>
            <person name="Das S.P."/>
            <person name="Tettelin H."/>
        </authorList>
    </citation>
    <scope>NUCLEOTIDE SEQUENCE [LARGE SCALE GENOMIC DNA]</scope>
    <source>
        <strain evidence="2 3">662</strain>
    </source>
</reference>
<sequence length="100" mass="10099">MLADQGQHPQPSAAMTTTAAASEIQATSLPRARRRGGGRTADRALTAVTGLAGRFGSAMDVTSTGVSAASRWLDAALAGPAARDARRRTRCAPGCCGATT</sequence>
<evidence type="ECO:0000313" key="2">
    <source>
        <dbReference type="EMBL" id="EUA10447.1"/>
    </source>
</evidence>
<evidence type="ECO:0000313" key="3">
    <source>
        <dbReference type="Proteomes" id="UP000020561"/>
    </source>
</evidence>
<dbReference type="Proteomes" id="UP000020561">
    <property type="component" value="Unassembled WGS sequence"/>
</dbReference>
<comment type="caution">
    <text evidence="2">The sequence shown here is derived from an EMBL/GenBank/DDBJ whole genome shotgun (WGS) entry which is preliminary data.</text>
</comment>
<gene>
    <name evidence="2" type="ORF">I545_5656</name>
</gene>
<organism evidence="2 3">
    <name type="scientific">Mycobacterium kansasii 662</name>
    <dbReference type="NCBI Taxonomy" id="1299326"/>
    <lineage>
        <taxon>Bacteria</taxon>
        <taxon>Bacillati</taxon>
        <taxon>Actinomycetota</taxon>
        <taxon>Actinomycetes</taxon>
        <taxon>Mycobacteriales</taxon>
        <taxon>Mycobacteriaceae</taxon>
        <taxon>Mycobacterium</taxon>
    </lineage>
</organism>
<evidence type="ECO:0000256" key="1">
    <source>
        <dbReference type="SAM" id="MobiDB-lite"/>
    </source>
</evidence>
<name>X7YT93_MYCKA</name>
<dbReference type="AlphaFoldDB" id="X7YT93"/>
<accession>X7YT93</accession>
<dbReference type="EMBL" id="JAOA01000012">
    <property type="protein sequence ID" value="EUA10447.1"/>
    <property type="molecule type" value="Genomic_DNA"/>
</dbReference>
<feature type="region of interest" description="Disordered" evidence="1">
    <location>
        <begin position="1"/>
        <end position="41"/>
    </location>
</feature>